<sequence length="201" mass="22659">MKVMVTDNIETDLDITNGARGEIVDIILDPREAALPEGCEVKLRYLPSYILVKLTRTRATRLEGLGENVVPIQVKKRSFKISYRSEEGKTLTRTVQRRQYAITAAYAFTDYRAQGQTLPCVIVDIATPPTGRGLSLFNLYVALSRSSGRQTIRLLRDFDVNIFLTGHDPSLMDEDDKLERLNMETAKWWQKMGRGGATSTS</sequence>
<dbReference type="AlphaFoldDB" id="A0A2H3JEJ0"/>
<dbReference type="Proteomes" id="UP000218811">
    <property type="component" value="Unassembled WGS sequence"/>
</dbReference>
<proteinExistence type="predicted"/>
<evidence type="ECO:0008006" key="3">
    <source>
        <dbReference type="Google" id="ProtNLM"/>
    </source>
</evidence>
<dbReference type="InterPro" id="IPR027417">
    <property type="entry name" value="P-loop_NTPase"/>
</dbReference>
<keyword evidence="2" id="KW-1185">Reference proteome</keyword>
<evidence type="ECO:0000313" key="1">
    <source>
        <dbReference type="EMBL" id="PCH40662.1"/>
    </source>
</evidence>
<organism evidence="1 2">
    <name type="scientific">Wolfiporia cocos (strain MD-104)</name>
    <name type="common">Brown rot fungus</name>
    <dbReference type="NCBI Taxonomy" id="742152"/>
    <lineage>
        <taxon>Eukaryota</taxon>
        <taxon>Fungi</taxon>
        <taxon>Dikarya</taxon>
        <taxon>Basidiomycota</taxon>
        <taxon>Agaricomycotina</taxon>
        <taxon>Agaricomycetes</taxon>
        <taxon>Polyporales</taxon>
        <taxon>Phaeolaceae</taxon>
        <taxon>Wolfiporia</taxon>
    </lineage>
</organism>
<dbReference type="OMA" id="RPDHASE"/>
<evidence type="ECO:0000313" key="2">
    <source>
        <dbReference type="Proteomes" id="UP000218811"/>
    </source>
</evidence>
<dbReference type="CDD" id="cd18809">
    <property type="entry name" value="SF1_C_RecD"/>
    <property type="match status" value="1"/>
</dbReference>
<gene>
    <name evidence="1" type="ORF">WOLCODRAFT_21588</name>
</gene>
<name>A0A2H3JEJ0_WOLCO</name>
<dbReference type="STRING" id="742152.A0A2H3JEJ0"/>
<accession>A0A2H3JEJ0</accession>
<dbReference type="EMBL" id="KB468109">
    <property type="protein sequence ID" value="PCH40662.1"/>
    <property type="molecule type" value="Genomic_DNA"/>
</dbReference>
<protein>
    <recommendedName>
        <fullName evidence="3">DNA helicase</fullName>
    </recommendedName>
</protein>
<reference evidence="1 2" key="1">
    <citation type="journal article" date="2012" name="Science">
        <title>The Paleozoic origin of enzymatic lignin decomposition reconstructed from 31 fungal genomes.</title>
        <authorList>
            <person name="Floudas D."/>
            <person name="Binder M."/>
            <person name="Riley R."/>
            <person name="Barry K."/>
            <person name="Blanchette R.A."/>
            <person name="Henrissat B."/>
            <person name="Martinez A.T."/>
            <person name="Otillar R."/>
            <person name="Spatafora J.W."/>
            <person name="Yadav J.S."/>
            <person name="Aerts A."/>
            <person name="Benoit I."/>
            <person name="Boyd A."/>
            <person name="Carlson A."/>
            <person name="Copeland A."/>
            <person name="Coutinho P.M."/>
            <person name="de Vries R.P."/>
            <person name="Ferreira P."/>
            <person name="Findley K."/>
            <person name="Foster B."/>
            <person name="Gaskell J."/>
            <person name="Glotzer D."/>
            <person name="Gorecki P."/>
            <person name="Heitman J."/>
            <person name="Hesse C."/>
            <person name="Hori C."/>
            <person name="Igarashi K."/>
            <person name="Jurgens J.A."/>
            <person name="Kallen N."/>
            <person name="Kersten P."/>
            <person name="Kohler A."/>
            <person name="Kuees U."/>
            <person name="Kumar T.K.A."/>
            <person name="Kuo A."/>
            <person name="LaButti K."/>
            <person name="Larrondo L.F."/>
            <person name="Lindquist E."/>
            <person name="Ling A."/>
            <person name="Lombard V."/>
            <person name="Lucas S."/>
            <person name="Lundell T."/>
            <person name="Martin R."/>
            <person name="McLaughlin D.J."/>
            <person name="Morgenstern I."/>
            <person name="Morin E."/>
            <person name="Murat C."/>
            <person name="Nagy L.G."/>
            <person name="Nolan M."/>
            <person name="Ohm R.A."/>
            <person name="Patyshakuliyeva A."/>
            <person name="Rokas A."/>
            <person name="Ruiz-Duenas F.J."/>
            <person name="Sabat G."/>
            <person name="Salamov A."/>
            <person name="Samejima M."/>
            <person name="Schmutz J."/>
            <person name="Slot J.C."/>
            <person name="St John F."/>
            <person name="Stenlid J."/>
            <person name="Sun H."/>
            <person name="Sun S."/>
            <person name="Syed K."/>
            <person name="Tsang A."/>
            <person name="Wiebenga A."/>
            <person name="Young D."/>
            <person name="Pisabarro A."/>
            <person name="Eastwood D.C."/>
            <person name="Martin F."/>
            <person name="Cullen D."/>
            <person name="Grigoriev I.V."/>
            <person name="Hibbett D.S."/>
        </authorList>
    </citation>
    <scope>NUCLEOTIDE SEQUENCE [LARGE SCALE GENOMIC DNA]</scope>
    <source>
        <strain evidence="1 2">MD-104</strain>
    </source>
</reference>
<dbReference type="SUPFAM" id="SSF52540">
    <property type="entry name" value="P-loop containing nucleoside triphosphate hydrolases"/>
    <property type="match status" value="1"/>
</dbReference>
<dbReference type="OrthoDB" id="2986975at2759"/>